<dbReference type="InterPro" id="IPR032370">
    <property type="entry name" value="FlgT_N"/>
</dbReference>
<feature type="chain" id="PRO_5012065401" description="Flagellar assembly protein T N-terminal domain-containing protein" evidence="1">
    <location>
        <begin position="25"/>
        <end position="385"/>
    </location>
</feature>
<evidence type="ECO:0000259" key="2">
    <source>
        <dbReference type="Pfam" id="PF16548"/>
    </source>
</evidence>
<dbReference type="InterPro" id="IPR038180">
    <property type="entry name" value="FlgT_N_sf"/>
</dbReference>
<dbReference type="Gene3D" id="3.30.1660.40">
    <property type="entry name" value="FlgT, N-terminal domain"/>
    <property type="match status" value="1"/>
</dbReference>
<feature type="signal peptide" evidence="1">
    <location>
        <begin position="1"/>
        <end position="24"/>
    </location>
</feature>
<gene>
    <name evidence="3" type="ORF">COB67_12150</name>
</gene>
<dbReference type="AlphaFoldDB" id="A0A2A4SSB1"/>
<name>A0A2A4SSB1_9DELT</name>
<feature type="domain" description="Flagellar assembly protein T N-terminal" evidence="2">
    <location>
        <begin position="28"/>
        <end position="111"/>
    </location>
</feature>
<protein>
    <recommendedName>
        <fullName evidence="2">Flagellar assembly protein T N-terminal domain-containing protein</fullName>
    </recommendedName>
</protein>
<evidence type="ECO:0000256" key="1">
    <source>
        <dbReference type="SAM" id="SignalP"/>
    </source>
</evidence>
<evidence type="ECO:0000313" key="3">
    <source>
        <dbReference type="EMBL" id="PCI23969.1"/>
    </source>
</evidence>
<reference evidence="4" key="1">
    <citation type="submission" date="2017-08" db="EMBL/GenBank/DDBJ databases">
        <title>A dynamic microbial community with high functional redundancy inhabits the cold, oxic subseafloor aquifer.</title>
        <authorList>
            <person name="Tully B.J."/>
            <person name="Wheat C.G."/>
            <person name="Glazer B.T."/>
            <person name="Huber J.A."/>
        </authorList>
    </citation>
    <scope>NUCLEOTIDE SEQUENCE [LARGE SCALE GENOMIC DNA]</scope>
</reference>
<dbReference type="Pfam" id="PF16548">
    <property type="entry name" value="FlgT_N"/>
    <property type="match status" value="1"/>
</dbReference>
<comment type="caution">
    <text evidence="3">The sequence shown here is derived from an EMBL/GenBank/DDBJ whole genome shotgun (WGS) entry which is preliminary data.</text>
</comment>
<dbReference type="Proteomes" id="UP000218113">
    <property type="component" value="Unassembled WGS sequence"/>
</dbReference>
<proteinExistence type="predicted"/>
<accession>A0A2A4SSB1</accession>
<sequence>MKKNLRTSGLIILLILCFASVALAGTIGKGRATIFNNNEGSAKSQATRNALRNAVEKGVGLLLNSQTVVKNWAVLRDEVYSSAQGFVKNYKVLRDERQGDVWFVEVDAEVATVSIENKLQELRILHQKMGNKRLMVIYHPLHPNALEETHSSVLSTFTAIQTEFNQAGFRIFDQQSLDNVYRKLKQRGMAQSSVADWMKIANENQVDILVEFEMLASRTRRNSQYRFNAAKVNIRMRVHNVSTGRLISNRQSEQKQFTSARVGSFDWESDLSKAGIRAGETVTKDTISQVVNYYKMIGDIGNSYFIVFKNFIEDEEDSILDALENLDGFQSLSELKNTPNLLEIEYFSNMEKSRLRRKIRQACKRKGIRIQSKEIVGNRFVFVKP</sequence>
<evidence type="ECO:0000313" key="4">
    <source>
        <dbReference type="Proteomes" id="UP000218113"/>
    </source>
</evidence>
<dbReference type="EMBL" id="NVSR01000131">
    <property type="protein sequence ID" value="PCI23969.1"/>
    <property type="molecule type" value="Genomic_DNA"/>
</dbReference>
<organism evidence="3 4">
    <name type="scientific">SAR324 cluster bacterium</name>
    <dbReference type="NCBI Taxonomy" id="2024889"/>
    <lineage>
        <taxon>Bacteria</taxon>
        <taxon>Deltaproteobacteria</taxon>
        <taxon>SAR324 cluster</taxon>
    </lineage>
</organism>
<keyword evidence="1" id="KW-0732">Signal</keyword>